<feature type="compositionally biased region" description="Basic and acidic residues" evidence="15">
    <location>
        <begin position="268"/>
        <end position="278"/>
    </location>
</feature>
<dbReference type="PANTHER" id="PTHR11073">
    <property type="entry name" value="CALRETICULIN AND CALNEXIN"/>
    <property type="match status" value="1"/>
</dbReference>
<feature type="region of interest" description="Disordered" evidence="15">
    <location>
        <begin position="247"/>
        <end position="280"/>
    </location>
</feature>
<feature type="compositionally biased region" description="Basic and acidic residues" evidence="15">
    <location>
        <begin position="349"/>
        <end position="361"/>
    </location>
</feature>
<dbReference type="InterPro" id="IPR001580">
    <property type="entry name" value="Calret/calnex"/>
</dbReference>
<evidence type="ECO:0000256" key="3">
    <source>
        <dbReference type="ARBA" id="ARBA00010983"/>
    </source>
</evidence>
<keyword evidence="4" id="KW-0812">Transmembrane</keyword>
<dbReference type="STRING" id="102285.A0A0R3T1U9"/>
<keyword evidence="10 11" id="KW-0143">Chaperone</keyword>
<dbReference type="GO" id="GO:0005789">
    <property type="term" value="C:endoplasmic reticulum membrane"/>
    <property type="evidence" value="ECO:0007669"/>
    <property type="project" value="UniProtKB-SubCell"/>
</dbReference>
<evidence type="ECO:0000256" key="6">
    <source>
        <dbReference type="ARBA" id="ARBA00022737"/>
    </source>
</evidence>
<dbReference type="GO" id="GO:0006457">
    <property type="term" value="P:protein folding"/>
    <property type="evidence" value="ECO:0007669"/>
    <property type="project" value="InterPro"/>
</dbReference>
<evidence type="ECO:0000256" key="14">
    <source>
        <dbReference type="RuleBase" id="RU362126"/>
    </source>
</evidence>
<dbReference type="EMBL" id="UZAE01000288">
    <property type="protein sequence ID" value="VDN96734.1"/>
    <property type="molecule type" value="Genomic_DNA"/>
</dbReference>
<dbReference type="Gene3D" id="2.60.120.200">
    <property type="match status" value="2"/>
</dbReference>
<evidence type="ECO:0000256" key="2">
    <source>
        <dbReference type="ARBA" id="ARBA00004389"/>
    </source>
</evidence>
<protein>
    <recommendedName>
        <fullName evidence="11">Calreticulin</fullName>
    </recommendedName>
</protein>
<organism evidence="18">
    <name type="scientific">Rodentolepis nana</name>
    <name type="common">Dwarf tapeworm</name>
    <name type="synonym">Hymenolepis nana</name>
    <dbReference type="NCBI Taxonomy" id="102285"/>
    <lineage>
        <taxon>Eukaryota</taxon>
        <taxon>Metazoa</taxon>
        <taxon>Spiralia</taxon>
        <taxon>Lophotrochozoa</taxon>
        <taxon>Platyhelminthes</taxon>
        <taxon>Cestoda</taxon>
        <taxon>Eucestoda</taxon>
        <taxon>Cyclophyllidea</taxon>
        <taxon>Hymenolepididae</taxon>
        <taxon>Rodentolepis</taxon>
    </lineage>
</organism>
<keyword evidence="17" id="KW-1185">Reference proteome</keyword>
<dbReference type="GO" id="GO:0005788">
    <property type="term" value="C:endoplasmic reticulum lumen"/>
    <property type="evidence" value="ECO:0007669"/>
    <property type="project" value="UniProtKB-SubCell"/>
</dbReference>
<feature type="binding site" evidence="12">
    <location>
        <position position="317"/>
    </location>
    <ligand>
        <name>an alpha-D-glucoside</name>
        <dbReference type="ChEBI" id="CHEBI:22390"/>
    </ligand>
</feature>
<dbReference type="InterPro" id="IPR018124">
    <property type="entry name" value="Calret/calnex_CS"/>
</dbReference>
<reference evidence="16 17" key="2">
    <citation type="submission" date="2018-11" db="EMBL/GenBank/DDBJ databases">
        <authorList>
            <consortium name="Pathogen Informatics"/>
        </authorList>
    </citation>
    <scope>NUCLEOTIDE SEQUENCE [LARGE SCALE GENOMIC DNA]</scope>
</reference>
<dbReference type="Proteomes" id="UP000278807">
    <property type="component" value="Unassembled WGS sequence"/>
</dbReference>
<dbReference type="InterPro" id="IPR009169">
    <property type="entry name" value="Calreticulin"/>
</dbReference>
<evidence type="ECO:0000256" key="1">
    <source>
        <dbReference type="ARBA" id="ARBA00004319"/>
    </source>
</evidence>
<feature type="binding site" evidence="12">
    <location>
        <position position="112"/>
    </location>
    <ligand>
        <name>an alpha-D-glucoside</name>
        <dbReference type="ChEBI" id="CHEBI:22390"/>
    </ligand>
</feature>
<evidence type="ECO:0000313" key="16">
    <source>
        <dbReference type="EMBL" id="VDN96734.1"/>
    </source>
</evidence>
<evidence type="ECO:0000256" key="5">
    <source>
        <dbReference type="ARBA" id="ARBA00022729"/>
    </source>
</evidence>
<name>A0A0R3T1U9_RODNA</name>
<keyword evidence="8" id="KW-1133">Transmembrane helix</keyword>
<feature type="binding site" evidence="12">
    <location>
        <position position="110"/>
    </location>
    <ligand>
        <name>an alpha-D-glucoside</name>
        <dbReference type="ChEBI" id="CHEBI:22390"/>
    </ligand>
</feature>
<sequence>MKVVLASIFLLAIGLNGVLGEVFFEERFLTGKHDNWTPSKTEPEKLGTTEVVKYEPPIDDQEDGGLNTTEPARFYRLSAPLKKTLENKDKNMCVQFTVKYPKGAECAGAYVKLIGEDFNQDEFNGETPYEIMFGPDVCGFETRLVHVIFSHEGKNHLIKERIPFSVDNMTHLFRLNIFPNNSFSVFVDQELKRNGTLVDEFDMIKPREIEDPEDKKPDDWVDEMYITDPNEKKPDDWDQPETIVDTSATKPEDWNDDTDGEWTAPMKRNPDFKGEWRPKPIPNPDYKGVWTPRKIPNPEFVDDPTLYERKIKYIGLDLWQVQSGTIFDNFFVSDDLNECDEHSKYWKKRHDGEEELRRSSEESGDETSGEMDDEEDSESGPTIRTSTNFGQVMEDMEKKHEHEVEDEMEDEKKRHEEL</sequence>
<accession>A0A0R3T1U9</accession>
<evidence type="ECO:0000256" key="8">
    <source>
        <dbReference type="ARBA" id="ARBA00022989"/>
    </source>
</evidence>
<evidence type="ECO:0000313" key="17">
    <source>
        <dbReference type="Proteomes" id="UP000278807"/>
    </source>
</evidence>
<evidence type="ECO:0000313" key="18">
    <source>
        <dbReference type="WBParaSite" id="HNAJ_0000087501-mRNA-1"/>
    </source>
</evidence>
<evidence type="ECO:0000256" key="15">
    <source>
        <dbReference type="SAM" id="MobiDB-lite"/>
    </source>
</evidence>
<proteinExistence type="inferred from homology"/>
<feature type="compositionally biased region" description="Acidic residues" evidence="15">
    <location>
        <begin position="362"/>
        <end position="378"/>
    </location>
</feature>
<dbReference type="WBParaSite" id="HNAJ_0000087501-mRNA-1">
    <property type="protein sequence ID" value="HNAJ_0000087501-mRNA-1"/>
    <property type="gene ID" value="HNAJ_0000087501"/>
</dbReference>
<dbReference type="PROSITE" id="PS00805">
    <property type="entry name" value="CALRETICULIN_REPEAT"/>
    <property type="match status" value="2"/>
</dbReference>
<dbReference type="OrthoDB" id="1938156at2759"/>
<feature type="region of interest" description="Disordered" evidence="15">
    <location>
        <begin position="349"/>
        <end position="418"/>
    </location>
</feature>
<evidence type="ECO:0000256" key="13">
    <source>
        <dbReference type="PIRSR" id="PIRSR002356-3"/>
    </source>
</evidence>
<dbReference type="PROSITE" id="PS00804">
    <property type="entry name" value="CALRETICULIN_2"/>
    <property type="match status" value="1"/>
</dbReference>
<evidence type="ECO:0000256" key="11">
    <source>
        <dbReference type="PIRNR" id="PIRNR002356"/>
    </source>
</evidence>
<evidence type="ECO:0000256" key="7">
    <source>
        <dbReference type="ARBA" id="ARBA00022824"/>
    </source>
</evidence>
<keyword evidence="13" id="KW-1015">Disulfide bond</keyword>
<gene>
    <name evidence="16" type="ORF">HNAJ_LOCUS875</name>
</gene>
<dbReference type="GO" id="GO:0005509">
    <property type="term" value="F:calcium ion binding"/>
    <property type="evidence" value="ECO:0007669"/>
    <property type="project" value="InterPro"/>
</dbReference>
<dbReference type="Pfam" id="PF00262">
    <property type="entry name" value="Calreticulin"/>
    <property type="match status" value="2"/>
</dbReference>
<keyword evidence="6" id="KW-0677">Repeat</keyword>
<feature type="binding site" evidence="12">
    <location>
        <position position="136"/>
    </location>
    <ligand>
        <name>an alpha-D-glucoside</name>
        <dbReference type="ChEBI" id="CHEBI:22390"/>
    </ligand>
</feature>
<evidence type="ECO:0000256" key="4">
    <source>
        <dbReference type="ARBA" id="ARBA00022692"/>
    </source>
</evidence>
<keyword evidence="5 14" id="KW-0732">Signal</keyword>
<feature type="disulfide bond" evidence="13">
    <location>
        <begin position="106"/>
        <end position="138"/>
    </location>
</feature>
<keyword evidence="9" id="KW-0472">Membrane</keyword>
<dbReference type="SUPFAM" id="SSF49899">
    <property type="entry name" value="Concanavalin A-like lectins/glucanases"/>
    <property type="match status" value="1"/>
</dbReference>
<comment type="subcellular location">
    <subcellularLocation>
        <location evidence="1 11">Endoplasmic reticulum lumen</location>
    </subcellularLocation>
    <subcellularLocation>
        <location evidence="2">Endoplasmic reticulum membrane</location>
        <topology evidence="2">Single-pass membrane protein</topology>
    </subcellularLocation>
</comment>
<feature type="chain" id="PRO_5043073523" description="Calreticulin" evidence="14">
    <location>
        <begin position="21"/>
        <end position="418"/>
    </location>
</feature>
<reference evidence="18" key="1">
    <citation type="submission" date="2017-02" db="UniProtKB">
        <authorList>
            <consortium name="WormBaseParasite"/>
        </authorList>
    </citation>
    <scope>IDENTIFICATION</scope>
</reference>
<feature type="signal peptide" evidence="14">
    <location>
        <begin position="1"/>
        <end position="20"/>
    </location>
</feature>
<dbReference type="SUPFAM" id="SSF63887">
    <property type="entry name" value="P-domain of calnexin/calreticulin"/>
    <property type="match status" value="1"/>
</dbReference>
<feature type="binding site" evidence="12">
    <location>
        <position position="129"/>
    </location>
    <ligand>
        <name>an alpha-D-glucoside</name>
        <dbReference type="ChEBI" id="CHEBI:22390"/>
    </ligand>
</feature>
<dbReference type="GO" id="GO:0036503">
    <property type="term" value="P:ERAD pathway"/>
    <property type="evidence" value="ECO:0007669"/>
    <property type="project" value="TreeGrafter"/>
</dbReference>
<dbReference type="GO" id="GO:0051082">
    <property type="term" value="F:unfolded protein binding"/>
    <property type="evidence" value="ECO:0007669"/>
    <property type="project" value="InterPro"/>
</dbReference>
<dbReference type="PRINTS" id="PR00626">
    <property type="entry name" value="CALRETICULIN"/>
</dbReference>
<dbReference type="PANTHER" id="PTHR11073:SF1">
    <property type="entry name" value="CALNEXIN 14D-RELATED"/>
    <property type="match status" value="1"/>
</dbReference>
<evidence type="ECO:0000256" key="9">
    <source>
        <dbReference type="ARBA" id="ARBA00023136"/>
    </source>
</evidence>
<evidence type="ECO:0000256" key="12">
    <source>
        <dbReference type="PIRSR" id="PIRSR002356-1"/>
    </source>
</evidence>
<dbReference type="PIRSF" id="PIRSF002356">
    <property type="entry name" value="Calreticulin"/>
    <property type="match status" value="1"/>
</dbReference>
<dbReference type="InterPro" id="IPR009033">
    <property type="entry name" value="Calreticulin/calnexin_P_dom_sf"/>
</dbReference>
<evidence type="ECO:0000256" key="10">
    <source>
        <dbReference type="ARBA" id="ARBA00023186"/>
    </source>
</evidence>
<keyword evidence="7 11" id="KW-0256">Endoplasmic reticulum</keyword>
<comment type="similarity">
    <text evidence="3 11 14">Belongs to the calreticulin family.</text>
</comment>
<dbReference type="AlphaFoldDB" id="A0A0R3T1U9"/>
<dbReference type="InterPro" id="IPR013320">
    <property type="entry name" value="ConA-like_dom_sf"/>
</dbReference>